<keyword evidence="2" id="KW-1185">Reference proteome</keyword>
<dbReference type="InterPro" id="IPR001680">
    <property type="entry name" value="WD40_rpt"/>
</dbReference>
<dbReference type="Pfam" id="PF00400">
    <property type="entry name" value="WD40"/>
    <property type="match status" value="3"/>
</dbReference>
<dbReference type="PANTHER" id="PTHR13211">
    <property type="entry name" value="TELOMERASE CAJAL BODY PROTEIN 1"/>
    <property type="match status" value="1"/>
</dbReference>
<dbReference type="InterPro" id="IPR015943">
    <property type="entry name" value="WD40/YVTN_repeat-like_dom_sf"/>
</dbReference>
<organism evidence="1 2">
    <name type="scientific">Paraglomus brasilianum</name>
    <dbReference type="NCBI Taxonomy" id="144538"/>
    <lineage>
        <taxon>Eukaryota</taxon>
        <taxon>Fungi</taxon>
        <taxon>Fungi incertae sedis</taxon>
        <taxon>Mucoromycota</taxon>
        <taxon>Glomeromycotina</taxon>
        <taxon>Glomeromycetes</taxon>
        <taxon>Paraglomerales</taxon>
        <taxon>Paraglomeraceae</taxon>
        <taxon>Paraglomus</taxon>
    </lineage>
</organism>
<name>A0A9N9CWH3_9GLOM</name>
<dbReference type="OrthoDB" id="239865at2759"/>
<evidence type="ECO:0000313" key="1">
    <source>
        <dbReference type="EMBL" id="CAG8614546.1"/>
    </source>
</evidence>
<dbReference type="SMART" id="SM00320">
    <property type="entry name" value="WD40"/>
    <property type="match status" value="6"/>
</dbReference>
<dbReference type="Gene3D" id="2.130.10.10">
    <property type="entry name" value="YVTN repeat-like/Quinoprotein amine dehydrogenase"/>
    <property type="match status" value="3"/>
</dbReference>
<dbReference type="EMBL" id="CAJVPI010001475">
    <property type="protein sequence ID" value="CAG8614546.1"/>
    <property type="molecule type" value="Genomic_DNA"/>
</dbReference>
<evidence type="ECO:0000313" key="2">
    <source>
        <dbReference type="Proteomes" id="UP000789739"/>
    </source>
</evidence>
<protein>
    <submittedName>
        <fullName evidence="1">8424_t:CDS:1</fullName>
    </submittedName>
</protein>
<dbReference type="InterPro" id="IPR036322">
    <property type="entry name" value="WD40_repeat_dom_sf"/>
</dbReference>
<reference evidence="1" key="1">
    <citation type="submission" date="2021-06" db="EMBL/GenBank/DDBJ databases">
        <authorList>
            <person name="Kallberg Y."/>
            <person name="Tangrot J."/>
            <person name="Rosling A."/>
        </authorList>
    </citation>
    <scope>NUCLEOTIDE SEQUENCE</scope>
    <source>
        <strain evidence="1">BR232B</strain>
    </source>
</reference>
<sequence length="451" mass="51092">MQDASSYYYELLYDFSQGLNLCGTTKDLYNGTVSETMARLNSELGFNTAGDTLNGHENNFLKAAKWSPDGSCLLASSNDNVLRLFEVTPNIYETDEEIELKPSSVHVRGAETIYDICWYPLMSGEDPTTCCFLSAMRGHPVQLWDAWTGEPRCAYKIIDHREQVIGPNAVTFNLDGSKIYCGYKNMVEVFDITRPGNESEKRATTPTRKSKAGQKGIISCLAFNPDRSGLYAAGSYSQSIGIYHEDNRELLHLIRGNVGGVTQVQFSPDGCYLYSVSRREDFIFCWDIRNTGEILHKMERPGQTNQRLSFDIDRSGRWLITGDQNGRILCYDLMNPNDENCSRCVLDFVGHNDCVSSVTFHPTHPLIATCSGQRKFPNYDDSANEDDTTILHTIDNTVKFWKVTGQYQWFKYEETIAEATEGMEIEERQEVSTVMKEEIVIEEIEEMNKSA</sequence>
<dbReference type="Proteomes" id="UP000789739">
    <property type="component" value="Unassembled WGS sequence"/>
</dbReference>
<dbReference type="PANTHER" id="PTHR13211:SF0">
    <property type="entry name" value="TELOMERASE CAJAL BODY PROTEIN 1"/>
    <property type="match status" value="1"/>
</dbReference>
<proteinExistence type="predicted"/>
<accession>A0A9N9CWH3</accession>
<comment type="caution">
    <text evidence="1">The sequence shown here is derived from an EMBL/GenBank/DDBJ whole genome shotgun (WGS) entry which is preliminary data.</text>
</comment>
<dbReference type="SUPFAM" id="SSF50978">
    <property type="entry name" value="WD40 repeat-like"/>
    <property type="match status" value="1"/>
</dbReference>
<dbReference type="InterPro" id="IPR051150">
    <property type="entry name" value="SWT21/TCAB1_mRNA_Telomere"/>
</dbReference>
<dbReference type="AlphaFoldDB" id="A0A9N9CWH3"/>
<gene>
    <name evidence="1" type="ORF">PBRASI_LOCUS8358</name>
</gene>